<proteinExistence type="inferred from homology"/>
<comment type="catalytic activity">
    <reaction evidence="11">
        <text>L-seryl-[protein] + ATP = O-phospho-L-seryl-[protein] + ADP + H(+)</text>
        <dbReference type="Rhea" id="RHEA:17989"/>
        <dbReference type="Rhea" id="RHEA-COMP:9863"/>
        <dbReference type="Rhea" id="RHEA-COMP:11604"/>
        <dbReference type="ChEBI" id="CHEBI:15378"/>
        <dbReference type="ChEBI" id="CHEBI:29999"/>
        <dbReference type="ChEBI" id="CHEBI:30616"/>
        <dbReference type="ChEBI" id="CHEBI:83421"/>
        <dbReference type="ChEBI" id="CHEBI:456216"/>
        <dbReference type="EC" id="2.7.11.1"/>
    </reaction>
</comment>
<dbReference type="InterPro" id="IPR036034">
    <property type="entry name" value="PDZ_sf"/>
</dbReference>
<dbReference type="PROSITE" id="PS50011">
    <property type="entry name" value="PROTEIN_KINASE_DOM"/>
    <property type="match status" value="1"/>
</dbReference>
<dbReference type="InterPro" id="IPR015022">
    <property type="entry name" value="MAST_pre-PK_dom"/>
</dbReference>
<keyword evidence="7" id="KW-0418">Kinase</keyword>
<comment type="catalytic activity">
    <reaction evidence="10">
        <text>L-threonyl-[protein] + ATP = O-phospho-L-threonyl-[protein] + ADP + H(+)</text>
        <dbReference type="Rhea" id="RHEA:46608"/>
        <dbReference type="Rhea" id="RHEA-COMP:11060"/>
        <dbReference type="Rhea" id="RHEA-COMP:11605"/>
        <dbReference type="ChEBI" id="CHEBI:15378"/>
        <dbReference type="ChEBI" id="CHEBI:30013"/>
        <dbReference type="ChEBI" id="CHEBI:30616"/>
        <dbReference type="ChEBI" id="CHEBI:61977"/>
        <dbReference type="ChEBI" id="CHEBI:456216"/>
        <dbReference type="EC" id="2.7.11.1"/>
    </reaction>
</comment>
<comment type="cofactor">
    <cofactor evidence="1">
        <name>Mg(2+)</name>
        <dbReference type="ChEBI" id="CHEBI:18420"/>
    </cofactor>
</comment>
<feature type="compositionally biased region" description="Low complexity" evidence="12">
    <location>
        <begin position="933"/>
        <end position="965"/>
    </location>
</feature>
<evidence type="ECO:0000256" key="3">
    <source>
        <dbReference type="ARBA" id="ARBA00012513"/>
    </source>
</evidence>
<feature type="domain" description="AGC-kinase C-terminal" evidence="15">
    <location>
        <begin position="688"/>
        <end position="752"/>
    </location>
</feature>
<dbReference type="InterPro" id="IPR011009">
    <property type="entry name" value="Kinase-like_dom_sf"/>
</dbReference>
<feature type="region of interest" description="Disordered" evidence="12">
    <location>
        <begin position="86"/>
        <end position="113"/>
    </location>
</feature>
<feature type="region of interest" description="Disordered" evidence="12">
    <location>
        <begin position="922"/>
        <end position="1027"/>
    </location>
</feature>
<feature type="compositionally biased region" description="Low complexity" evidence="12">
    <location>
        <begin position="996"/>
        <end position="1005"/>
    </location>
</feature>
<dbReference type="InterPro" id="IPR001478">
    <property type="entry name" value="PDZ"/>
</dbReference>
<evidence type="ECO:0000256" key="12">
    <source>
        <dbReference type="SAM" id="MobiDB-lite"/>
    </source>
</evidence>
<evidence type="ECO:0000256" key="8">
    <source>
        <dbReference type="ARBA" id="ARBA00022840"/>
    </source>
</evidence>
<dbReference type="SUPFAM" id="SSF56112">
    <property type="entry name" value="Protein kinase-like (PK-like)"/>
    <property type="match status" value="1"/>
</dbReference>
<dbReference type="EC" id="2.7.11.1" evidence="3"/>
<dbReference type="SMART" id="SM00228">
    <property type="entry name" value="PDZ"/>
    <property type="match status" value="1"/>
</dbReference>
<dbReference type="PROSITE" id="PS50106">
    <property type="entry name" value="PDZ"/>
    <property type="match status" value="1"/>
</dbReference>
<dbReference type="FunFam" id="1.10.510.10:FF:000012">
    <property type="entry name" value="microtubule-associated serine/threonine-protein kinase 2 isoform X1"/>
    <property type="match status" value="1"/>
</dbReference>
<feature type="compositionally biased region" description="Polar residues" evidence="12">
    <location>
        <begin position="181"/>
        <end position="194"/>
    </location>
</feature>
<dbReference type="GO" id="GO:0005524">
    <property type="term" value="F:ATP binding"/>
    <property type="evidence" value="ECO:0007669"/>
    <property type="project" value="UniProtKB-KW"/>
</dbReference>
<dbReference type="InterPro" id="IPR000961">
    <property type="entry name" value="AGC-kinase_C"/>
</dbReference>
<dbReference type="InterPro" id="IPR008271">
    <property type="entry name" value="Ser/Thr_kinase_AS"/>
</dbReference>
<evidence type="ECO:0000256" key="5">
    <source>
        <dbReference type="ARBA" id="ARBA00022679"/>
    </source>
</evidence>
<evidence type="ECO:0000259" key="14">
    <source>
        <dbReference type="PROSITE" id="PS50106"/>
    </source>
</evidence>
<keyword evidence="16" id="KW-1185">Reference proteome</keyword>
<organism evidence="16 17">
    <name type="scientific">Macrostomum lignano</name>
    <dbReference type="NCBI Taxonomy" id="282301"/>
    <lineage>
        <taxon>Eukaryota</taxon>
        <taxon>Metazoa</taxon>
        <taxon>Spiralia</taxon>
        <taxon>Lophotrochozoa</taxon>
        <taxon>Platyhelminthes</taxon>
        <taxon>Rhabditophora</taxon>
        <taxon>Macrostomorpha</taxon>
        <taxon>Macrostomida</taxon>
        <taxon>Macrostomidae</taxon>
        <taxon>Macrostomum</taxon>
    </lineage>
</organism>
<keyword evidence="9" id="KW-0460">Magnesium</keyword>
<dbReference type="AlphaFoldDB" id="A0A1I8GP98"/>
<evidence type="ECO:0000256" key="4">
    <source>
        <dbReference type="ARBA" id="ARBA00022527"/>
    </source>
</evidence>
<name>A0A1I8GP98_9PLAT</name>
<evidence type="ECO:0000256" key="1">
    <source>
        <dbReference type="ARBA" id="ARBA00001946"/>
    </source>
</evidence>
<evidence type="ECO:0000256" key="11">
    <source>
        <dbReference type="ARBA" id="ARBA00048679"/>
    </source>
</evidence>
<feature type="region of interest" description="Disordered" evidence="12">
    <location>
        <begin position="375"/>
        <end position="399"/>
    </location>
</feature>
<dbReference type="Proteomes" id="UP000095280">
    <property type="component" value="Unplaced"/>
</dbReference>
<dbReference type="SUPFAM" id="SSF50156">
    <property type="entry name" value="PDZ domain-like"/>
    <property type="match status" value="1"/>
</dbReference>
<feature type="region of interest" description="Disordered" evidence="12">
    <location>
        <begin position="181"/>
        <end position="209"/>
    </location>
</feature>
<keyword evidence="4" id="KW-0723">Serine/threonine-protein kinase</keyword>
<dbReference type="GO" id="GO:0000287">
    <property type="term" value="F:magnesium ion binding"/>
    <property type="evidence" value="ECO:0007669"/>
    <property type="project" value="InterPro"/>
</dbReference>
<feature type="compositionally biased region" description="Acidic residues" evidence="12">
    <location>
        <begin position="1"/>
        <end position="10"/>
    </location>
</feature>
<feature type="compositionally biased region" description="Low complexity" evidence="12">
    <location>
        <begin position="15"/>
        <end position="24"/>
    </location>
</feature>
<feature type="domain" description="Protein kinase" evidence="13">
    <location>
        <begin position="411"/>
        <end position="687"/>
    </location>
</feature>
<dbReference type="GO" id="GO:0035556">
    <property type="term" value="P:intracellular signal transduction"/>
    <property type="evidence" value="ECO:0007669"/>
    <property type="project" value="TreeGrafter"/>
</dbReference>
<dbReference type="Gene3D" id="3.30.200.20">
    <property type="entry name" value="Phosphorylase Kinase, domain 1"/>
    <property type="match status" value="1"/>
</dbReference>
<dbReference type="SUPFAM" id="SSF140482">
    <property type="entry name" value="MAST3 pre-PK domain-like"/>
    <property type="match status" value="1"/>
</dbReference>
<feature type="compositionally biased region" description="Basic residues" evidence="12">
    <location>
        <begin position="858"/>
        <end position="870"/>
    </location>
</feature>
<dbReference type="SMART" id="SM00220">
    <property type="entry name" value="S_TKc"/>
    <property type="match status" value="1"/>
</dbReference>
<feature type="domain" description="PDZ" evidence="14">
    <location>
        <begin position="755"/>
        <end position="828"/>
    </location>
</feature>
<keyword evidence="6" id="KW-0547">Nucleotide-binding</keyword>
<dbReference type="PANTHER" id="PTHR24356">
    <property type="entry name" value="SERINE/THREONINE-PROTEIN KINASE"/>
    <property type="match status" value="1"/>
</dbReference>
<sequence>MDSPMAEDYDQVFMSSQSSSVSNSCANKPASQLASEDEEQQLTITRERCNSIVRRSLSWQPRRPPPTNPHAVAAAAASTALLMRTGEEAGGSPSDRSRNPSENGTGSQLQGLRKPIEEFHSSRGLWLLHRTLSTEVRTCRAQSTSDSPSSLVSSSTLPPASVAEYSTQHSATSNLVRLQRSAKGQSAPNLSTACQHRVGQQSGGAGSSVATTSNRLQVHSLPAHSSGRYGNQQAPAQLDEFITSLESLRSDERNAIARYSLVQLQKLARECLQRSQDHKLSGAFFYEIGQKVELLANECEEKSRDALPRVLGWGRQLLVIVSRTARLLECLEFDPAEFMQLLEAAEGQVRRAESLQADIPRYIVSKLGLNKPDPLDSLSDADTDRTPSPVSSLLTDSGSQQLFREPSEDDFQVVKLISNGAYGAVHLVRHKASRQRFAMKKVRKTHLVLRNQVDQAFAERDILSFADNPFVVSLFCTFETKKYLCMVMEFVEGGDCASLLKQIEVLPLDLARMYFAEIVLALEYLHSYGIVHRDLKPSNLLISSEGHIKLTDFGLSKIGLMTLATSLYETGLKDCAMFSDAQIFGTPEYISPEVILRQGYGKPVDWWAAGIILYQFLVGFVPFTADSAEELFMLLVSDPPPTIEWPEEEELALPPEAVDLISRLLETEPLLRLGTGGPHEVKEHAFFSSVDWTGLLKEKAEFVPQLDHDEDTSYFDPGPTATTTSQTPRTRLRTSLRRRLCFTASAAVAESAASLMTMLRGPRGFGFTIRAIRVYQGETNRFLLHHLVVFVQPGSPAHSAGLRCGDLVTHVHETRVTGLPHPAVIAMILRESRLQLRALPLSATSIRTDGRARQNGRMLRRHGQPQHSVKRPGVSRQSSGALATTMAAAPIATAAAAGATSAAVAASSDHLRYRVLRGGVDSVTSGGSESGRSQSLQTQSQPLSIQTPQPRARAASSGAASASQSPRRKSLHVSQSPLATGSSGRRQAQQPPPSSSPSSSGSTPPRRIPIRGRHNTMAEGVRPCRRQ</sequence>
<dbReference type="InterPro" id="IPR050236">
    <property type="entry name" value="Ser_Thr_kinase_AGC"/>
</dbReference>
<dbReference type="InterPro" id="IPR000719">
    <property type="entry name" value="Prot_kinase_dom"/>
</dbReference>
<evidence type="ECO:0000259" key="15">
    <source>
        <dbReference type="PROSITE" id="PS51285"/>
    </source>
</evidence>
<dbReference type="GO" id="GO:0004674">
    <property type="term" value="F:protein serine/threonine kinase activity"/>
    <property type="evidence" value="ECO:0007669"/>
    <property type="project" value="UniProtKB-KW"/>
</dbReference>
<evidence type="ECO:0000256" key="7">
    <source>
        <dbReference type="ARBA" id="ARBA00022777"/>
    </source>
</evidence>
<feature type="compositionally biased region" description="Polar residues" evidence="12">
    <location>
        <begin position="386"/>
        <end position="399"/>
    </location>
</feature>
<dbReference type="Pfam" id="PF08926">
    <property type="entry name" value="DUF1908"/>
    <property type="match status" value="1"/>
</dbReference>
<dbReference type="InterPro" id="IPR023142">
    <property type="entry name" value="MAST_pre-PK_dom_sf"/>
</dbReference>
<dbReference type="PROSITE" id="PS51285">
    <property type="entry name" value="AGC_KINASE_CTER"/>
    <property type="match status" value="1"/>
</dbReference>
<reference evidence="17" key="1">
    <citation type="submission" date="2016-11" db="UniProtKB">
        <authorList>
            <consortium name="WormBaseParasite"/>
        </authorList>
    </citation>
    <scope>IDENTIFICATION</scope>
</reference>
<evidence type="ECO:0000256" key="10">
    <source>
        <dbReference type="ARBA" id="ARBA00047899"/>
    </source>
</evidence>
<dbReference type="PROSITE" id="PS00108">
    <property type="entry name" value="PROTEIN_KINASE_ST"/>
    <property type="match status" value="1"/>
</dbReference>
<comment type="similarity">
    <text evidence="2">Belongs to the protein kinase superfamily. AGC Ser/Thr protein kinase family.</text>
</comment>
<dbReference type="Gene3D" id="1.20.1480.20">
    <property type="entry name" value="MAST3 pre-PK domain-like"/>
    <property type="match status" value="1"/>
</dbReference>
<evidence type="ECO:0000256" key="6">
    <source>
        <dbReference type="ARBA" id="ARBA00022741"/>
    </source>
</evidence>
<dbReference type="FunFam" id="3.30.200.20:FF:000012">
    <property type="entry name" value="microtubule-associated serine/threonine-protein kinase 2 isoform X1"/>
    <property type="match status" value="1"/>
</dbReference>
<keyword evidence="5" id="KW-0808">Transferase</keyword>
<feature type="compositionally biased region" description="Polar residues" evidence="12">
    <location>
        <begin position="972"/>
        <end position="981"/>
    </location>
</feature>
<feature type="region of interest" description="Disordered" evidence="12">
    <location>
        <begin position="1"/>
        <end position="47"/>
    </location>
</feature>
<feature type="compositionally biased region" description="Polar residues" evidence="12">
    <location>
        <begin position="100"/>
        <end position="110"/>
    </location>
</feature>
<feature type="compositionally biased region" description="Polar residues" evidence="12">
    <location>
        <begin position="25"/>
        <end position="34"/>
    </location>
</feature>
<protein>
    <recommendedName>
        <fullName evidence="3">non-specific serine/threonine protein kinase</fullName>
        <ecNumber evidence="3">2.7.11.1</ecNumber>
    </recommendedName>
</protein>
<feature type="region of interest" description="Disordered" evidence="12">
    <location>
        <begin position="850"/>
        <end position="881"/>
    </location>
</feature>
<evidence type="ECO:0000313" key="17">
    <source>
        <dbReference type="WBParaSite" id="maker-uti_cns_0002609-snap-gene-0.9-mRNA-1"/>
    </source>
</evidence>
<evidence type="ECO:0000313" key="16">
    <source>
        <dbReference type="Proteomes" id="UP000095280"/>
    </source>
</evidence>
<dbReference type="PANTHER" id="PTHR24356:SF414">
    <property type="entry name" value="NON-SPECIFIC SERINE_THREONINE PROTEIN KINASE"/>
    <property type="match status" value="1"/>
</dbReference>
<evidence type="ECO:0000256" key="9">
    <source>
        <dbReference type="ARBA" id="ARBA00022842"/>
    </source>
</evidence>
<evidence type="ECO:0000259" key="13">
    <source>
        <dbReference type="PROSITE" id="PS50011"/>
    </source>
</evidence>
<feature type="compositionally biased region" description="Polar residues" evidence="12">
    <location>
        <begin position="922"/>
        <end position="932"/>
    </location>
</feature>
<evidence type="ECO:0000256" key="2">
    <source>
        <dbReference type="ARBA" id="ARBA00009903"/>
    </source>
</evidence>
<dbReference type="WBParaSite" id="maker-uti_cns_0002609-snap-gene-0.9-mRNA-1">
    <property type="protein sequence ID" value="maker-uti_cns_0002609-snap-gene-0.9-mRNA-1"/>
    <property type="gene ID" value="maker-uti_cns_0002609-snap-gene-0.9"/>
</dbReference>
<keyword evidence="8" id="KW-0067">ATP-binding</keyword>
<dbReference type="Gene3D" id="2.30.42.10">
    <property type="match status" value="1"/>
</dbReference>
<dbReference type="Pfam" id="PF00069">
    <property type="entry name" value="Pkinase"/>
    <property type="match status" value="1"/>
</dbReference>
<dbReference type="Gene3D" id="1.10.510.10">
    <property type="entry name" value="Transferase(Phosphotransferase) domain 1"/>
    <property type="match status" value="1"/>
</dbReference>
<accession>A0A1I8GP98</accession>